<accession>A0A6D2KJI7</accession>
<dbReference type="SUPFAM" id="SSF56219">
    <property type="entry name" value="DNase I-like"/>
    <property type="match status" value="1"/>
</dbReference>
<dbReference type="InterPro" id="IPR036691">
    <property type="entry name" value="Endo/exonu/phosph_ase_sf"/>
</dbReference>
<dbReference type="AlphaFoldDB" id="A0A6D2KJI7"/>
<proteinExistence type="predicted"/>
<keyword evidence="2" id="KW-1185">Reference proteome</keyword>
<protein>
    <recommendedName>
        <fullName evidence="3">Endonuclease/exonuclease/phosphatase domain-containing protein</fullName>
    </recommendedName>
</protein>
<evidence type="ECO:0000313" key="2">
    <source>
        <dbReference type="Proteomes" id="UP000467841"/>
    </source>
</evidence>
<reference evidence="1" key="1">
    <citation type="submission" date="2020-01" db="EMBL/GenBank/DDBJ databases">
        <authorList>
            <person name="Mishra B."/>
        </authorList>
    </citation>
    <scope>NUCLEOTIDE SEQUENCE [LARGE SCALE GENOMIC DNA]</scope>
</reference>
<evidence type="ECO:0008006" key="3">
    <source>
        <dbReference type="Google" id="ProtNLM"/>
    </source>
</evidence>
<dbReference type="Gene3D" id="3.60.10.10">
    <property type="entry name" value="Endonuclease/exonuclease/phosphatase"/>
    <property type="match status" value="1"/>
</dbReference>
<dbReference type="PANTHER" id="PTHR35218">
    <property type="entry name" value="RNASE H DOMAIN-CONTAINING PROTEIN"/>
    <property type="match status" value="1"/>
</dbReference>
<name>A0A6D2KJI7_9BRAS</name>
<dbReference type="EMBL" id="CACVBM020001385">
    <property type="protein sequence ID" value="CAA7048396.1"/>
    <property type="molecule type" value="Genomic_DNA"/>
</dbReference>
<organism evidence="1 2">
    <name type="scientific">Microthlaspi erraticum</name>
    <dbReference type="NCBI Taxonomy" id="1685480"/>
    <lineage>
        <taxon>Eukaryota</taxon>
        <taxon>Viridiplantae</taxon>
        <taxon>Streptophyta</taxon>
        <taxon>Embryophyta</taxon>
        <taxon>Tracheophyta</taxon>
        <taxon>Spermatophyta</taxon>
        <taxon>Magnoliopsida</taxon>
        <taxon>eudicotyledons</taxon>
        <taxon>Gunneridae</taxon>
        <taxon>Pentapetalae</taxon>
        <taxon>rosids</taxon>
        <taxon>malvids</taxon>
        <taxon>Brassicales</taxon>
        <taxon>Brassicaceae</taxon>
        <taxon>Coluteocarpeae</taxon>
        <taxon>Microthlaspi</taxon>
    </lineage>
</organism>
<sequence length="107" mass="12305">MQSLQTSFGYDKLFTVEPEGRSGGLALFYFDSFDVTVLFSSNRMIDIEARIEGKKVSMTFVYGDPVTENRGKVWDDLVQMSMTRNENWLMVGDFNEIISNREKRGGR</sequence>
<dbReference type="OrthoDB" id="1729225at2759"/>
<comment type="caution">
    <text evidence="1">The sequence shown here is derived from an EMBL/GenBank/DDBJ whole genome shotgun (WGS) entry which is preliminary data.</text>
</comment>
<gene>
    <name evidence="1" type="ORF">MERR_LOCUS35631</name>
</gene>
<dbReference type="PANTHER" id="PTHR35218:SF9">
    <property type="entry name" value="ENDONUCLEASE_EXONUCLEASE_PHOSPHATASE DOMAIN-CONTAINING PROTEIN"/>
    <property type="match status" value="1"/>
</dbReference>
<dbReference type="Proteomes" id="UP000467841">
    <property type="component" value="Unassembled WGS sequence"/>
</dbReference>
<evidence type="ECO:0000313" key="1">
    <source>
        <dbReference type="EMBL" id="CAA7048396.1"/>
    </source>
</evidence>